<sequence length="55" mass="6138">MNSISIRFEGQDALVTGFGDPNLDEKEAVEFEDDSPYPEVRSAVANTDDFNMLHC</sequence>
<proteinExistence type="predicted"/>
<reference evidence="1 2" key="1">
    <citation type="journal article" date="2012" name="Science">
        <title>The Paleozoic origin of enzymatic lignin decomposition reconstructed from 31 fungal genomes.</title>
        <authorList>
            <person name="Floudas D."/>
            <person name="Binder M."/>
            <person name="Riley R."/>
            <person name="Barry K."/>
            <person name="Blanchette R.A."/>
            <person name="Henrissat B."/>
            <person name="Martinez A.T."/>
            <person name="Otillar R."/>
            <person name="Spatafora J.W."/>
            <person name="Yadav J.S."/>
            <person name="Aerts A."/>
            <person name="Benoit I."/>
            <person name="Boyd A."/>
            <person name="Carlson A."/>
            <person name="Copeland A."/>
            <person name="Coutinho P.M."/>
            <person name="de Vries R.P."/>
            <person name="Ferreira P."/>
            <person name="Findley K."/>
            <person name="Foster B."/>
            <person name="Gaskell J."/>
            <person name="Glotzer D."/>
            <person name="Gorecki P."/>
            <person name="Heitman J."/>
            <person name="Hesse C."/>
            <person name="Hori C."/>
            <person name="Igarashi K."/>
            <person name="Jurgens J.A."/>
            <person name="Kallen N."/>
            <person name="Kersten P."/>
            <person name="Kohler A."/>
            <person name="Kuees U."/>
            <person name="Kumar T.K.A."/>
            <person name="Kuo A."/>
            <person name="LaButti K."/>
            <person name="Larrondo L.F."/>
            <person name="Lindquist E."/>
            <person name="Ling A."/>
            <person name="Lombard V."/>
            <person name="Lucas S."/>
            <person name="Lundell T."/>
            <person name="Martin R."/>
            <person name="McLaughlin D.J."/>
            <person name="Morgenstern I."/>
            <person name="Morin E."/>
            <person name="Murat C."/>
            <person name="Nagy L.G."/>
            <person name="Nolan M."/>
            <person name="Ohm R.A."/>
            <person name="Patyshakuliyeva A."/>
            <person name="Rokas A."/>
            <person name="Ruiz-Duenas F.J."/>
            <person name="Sabat G."/>
            <person name="Salamov A."/>
            <person name="Samejima M."/>
            <person name="Schmutz J."/>
            <person name="Slot J.C."/>
            <person name="St John F."/>
            <person name="Stenlid J."/>
            <person name="Sun H."/>
            <person name="Sun S."/>
            <person name="Syed K."/>
            <person name="Tsang A."/>
            <person name="Wiebenga A."/>
            <person name="Young D."/>
            <person name="Pisabarro A."/>
            <person name="Eastwood D.C."/>
            <person name="Martin F."/>
            <person name="Cullen D."/>
            <person name="Grigoriev I.V."/>
            <person name="Hibbett D.S."/>
        </authorList>
    </citation>
    <scope>NUCLEOTIDE SEQUENCE</scope>
    <source>
        <strain evidence="2">FP-58527</strain>
    </source>
</reference>
<dbReference type="OrthoDB" id="9986677at2759"/>
<gene>
    <name evidence="1" type="ORF">FOMPIDRAFT_82249</name>
</gene>
<accession>S8EH43</accession>
<name>S8EH43_FOMSC</name>
<dbReference type="AlphaFoldDB" id="S8EH43"/>
<dbReference type="EMBL" id="KE504126">
    <property type="protein sequence ID" value="EPT04457.1"/>
    <property type="molecule type" value="Genomic_DNA"/>
</dbReference>
<dbReference type="InParanoid" id="S8EH43"/>
<keyword evidence="2" id="KW-1185">Reference proteome</keyword>
<dbReference type="Proteomes" id="UP000015241">
    <property type="component" value="Unassembled WGS sequence"/>
</dbReference>
<evidence type="ECO:0000313" key="1">
    <source>
        <dbReference type="EMBL" id="EPT04457.1"/>
    </source>
</evidence>
<dbReference type="HOGENOM" id="CLU_3032346_0_0_1"/>
<organism evidence="1 2">
    <name type="scientific">Fomitopsis schrenkii</name>
    <name type="common">Brown rot fungus</name>
    <dbReference type="NCBI Taxonomy" id="2126942"/>
    <lineage>
        <taxon>Eukaryota</taxon>
        <taxon>Fungi</taxon>
        <taxon>Dikarya</taxon>
        <taxon>Basidiomycota</taxon>
        <taxon>Agaricomycotina</taxon>
        <taxon>Agaricomycetes</taxon>
        <taxon>Polyporales</taxon>
        <taxon>Fomitopsis</taxon>
    </lineage>
</organism>
<protein>
    <submittedName>
        <fullName evidence="1">Uncharacterized protein</fullName>
    </submittedName>
</protein>
<evidence type="ECO:0000313" key="2">
    <source>
        <dbReference type="Proteomes" id="UP000015241"/>
    </source>
</evidence>